<dbReference type="EMBL" id="BAAAMN010000028">
    <property type="protein sequence ID" value="GAA2036373.1"/>
    <property type="molecule type" value="Genomic_DNA"/>
</dbReference>
<gene>
    <name evidence="1" type="ORF">GCM10009720_16180</name>
</gene>
<name>A0ABP5FY32_9MICC</name>
<evidence type="ECO:0000313" key="1">
    <source>
        <dbReference type="EMBL" id="GAA2036373.1"/>
    </source>
</evidence>
<comment type="caution">
    <text evidence="1">The sequence shown here is derived from an EMBL/GenBank/DDBJ whole genome shotgun (WGS) entry which is preliminary data.</text>
</comment>
<dbReference type="RefSeq" id="WP_343957393.1">
    <property type="nucleotide sequence ID" value="NZ_BAAAMN010000028.1"/>
</dbReference>
<dbReference type="Proteomes" id="UP001501461">
    <property type="component" value="Unassembled WGS sequence"/>
</dbReference>
<evidence type="ECO:0000313" key="2">
    <source>
        <dbReference type="Proteomes" id="UP001501461"/>
    </source>
</evidence>
<protein>
    <submittedName>
        <fullName evidence="1">Uncharacterized protein</fullName>
    </submittedName>
</protein>
<organism evidence="1 2">
    <name type="scientific">Yaniella flava</name>
    <dbReference type="NCBI Taxonomy" id="287930"/>
    <lineage>
        <taxon>Bacteria</taxon>
        <taxon>Bacillati</taxon>
        <taxon>Actinomycetota</taxon>
        <taxon>Actinomycetes</taxon>
        <taxon>Micrococcales</taxon>
        <taxon>Micrococcaceae</taxon>
        <taxon>Yaniella</taxon>
    </lineage>
</organism>
<sequence length="101" mass="11557">MHEIAHHRIDAEGTRIICFSSHDARCRIRPKCHTESFDTLQCHDHDPPHSSCHSQPCWMVEWINAGFLEDSSAHDDPVIENSAVELEFHGNDIGVTWRLAD</sequence>
<reference evidence="2" key="1">
    <citation type="journal article" date="2019" name="Int. J. Syst. Evol. Microbiol.">
        <title>The Global Catalogue of Microorganisms (GCM) 10K type strain sequencing project: providing services to taxonomists for standard genome sequencing and annotation.</title>
        <authorList>
            <consortium name="The Broad Institute Genomics Platform"/>
            <consortium name="The Broad Institute Genome Sequencing Center for Infectious Disease"/>
            <person name="Wu L."/>
            <person name="Ma J."/>
        </authorList>
    </citation>
    <scope>NUCLEOTIDE SEQUENCE [LARGE SCALE GENOMIC DNA]</scope>
    <source>
        <strain evidence="2">JCM 13595</strain>
    </source>
</reference>
<proteinExistence type="predicted"/>
<accession>A0ABP5FY32</accession>
<keyword evidence="2" id="KW-1185">Reference proteome</keyword>